<comment type="caution">
    <text evidence="1">The sequence shown here is derived from an EMBL/GenBank/DDBJ whole genome shotgun (WGS) entry which is preliminary data.</text>
</comment>
<name>K0TIX1_THAOC</name>
<dbReference type="Proteomes" id="UP000266841">
    <property type="component" value="Unassembled WGS sequence"/>
</dbReference>
<dbReference type="EMBL" id="AGNL01004235">
    <property type="protein sequence ID" value="EJK73756.1"/>
    <property type="molecule type" value="Genomic_DNA"/>
</dbReference>
<reference evidence="1 2" key="1">
    <citation type="journal article" date="2012" name="Genome Biol.">
        <title>Genome and low-iron response of an oceanic diatom adapted to chronic iron limitation.</title>
        <authorList>
            <person name="Lommer M."/>
            <person name="Specht M."/>
            <person name="Roy A.S."/>
            <person name="Kraemer L."/>
            <person name="Andreson R."/>
            <person name="Gutowska M.A."/>
            <person name="Wolf J."/>
            <person name="Bergner S.V."/>
            <person name="Schilhabel M.B."/>
            <person name="Klostermeier U.C."/>
            <person name="Beiko R.G."/>
            <person name="Rosenstiel P."/>
            <person name="Hippler M."/>
            <person name="Laroche J."/>
        </authorList>
    </citation>
    <scope>NUCLEOTIDE SEQUENCE [LARGE SCALE GENOMIC DNA]</scope>
    <source>
        <strain evidence="1 2">CCMP1005</strain>
    </source>
</reference>
<evidence type="ECO:0000313" key="2">
    <source>
        <dbReference type="Proteomes" id="UP000266841"/>
    </source>
</evidence>
<feature type="non-terminal residue" evidence="1">
    <location>
        <position position="1"/>
    </location>
</feature>
<protein>
    <submittedName>
        <fullName evidence="1">Uncharacterized protein</fullName>
    </submittedName>
</protein>
<gene>
    <name evidence="1" type="ORF">THAOC_04598</name>
</gene>
<proteinExistence type="predicted"/>
<sequence>IKNTVFLPSHVVNDQAQVIKNSYTFYTNERSLINLRFAPASATRIGNFWKSLEIPGADSIGIHSGPASEDRPLRCFRFVPLPCSCFPSEIMLTETLLQGTFQECVQVINWSVASSSVCRQFVVR</sequence>
<evidence type="ECO:0000313" key="1">
    <source>
        <dbReference type="EMBL" id="EJK73756.1"/>
    </source>
</evidence>
<organism evidence="1 2">
    <name type="scientific">Thalassiosira oceanica</name>
    <name type="common">Marine diatom</name>
    <dbReference type="NCBI Taxonomy" id="159749"/>
    <lineage>
        <taxon>Eukaryota</taxon>
        <taxon>Sar</taxon>
        <taxon>Stramenopiles</taxon>
        <taxon>Ochrophyta</taxon>
        <taxon>Bacillariophyta</taxon>
        <taxon>Coscinodiscophyceae</taxon>
        <taxon>Thalassiosirophycidae</taxon>
        <taxon>Thalassiosirales</taxon>
        <taxon>Thalassiosiraceae</taxon>
        <taxon>Thalassiosira</taxon>
    </lineage>
</organism>
<accession>K0TIX1</accession>
<dbReference type="AlphaFoldDB" id="K0TIX1"/>
<keyword evidence="2" id="KW-1185">Reference proteome</keyword>